<organism evidence="8 9">
    <name type="scientific">Mycoplasmopsis bovigenitalium</name>
    <dbReference type="NCBI Taxonomy" id="2112"/>
    <lineage>
        <taxon>Bacteria</taxon>
        <taxon>Bacillati</taxon>
        <taxon>Mycoplasmatota</taxon>
        <taxon>Mycoplasmoidales</taxon>
        <taxon>Metamycoplasmataceae</taxon>
        <taxon>Mycoplasmopsis</taxon>
    </lineage>
</organism>
<evidence type="ECO:0000313" key="8">
    <source>
        <dbReference type="EMBL" id="VEU60942.1"/>
    </source>
</evidence>
<keyword evidence="3 6" id="KW-0238">DNA-binding</keyword>
<dbReference type="GO" id="GO:0000400">
    <property type="term" value="F:four-way junction DNA binding"/>
    <property type="evidence" value="ECO:0007669"/>
    <property type="project" value="UniProtKB-UniRule"/>
</dbReference>
<name>A0A449A9T3_9BACT</name>
<evidence type="ECO:0000256" key="2">
    <source>
        <dbReference type="ARBA" id="ARBA00022763"/>
    </source>
</evidence>
<comment type="subcellular location">
    <subcellularLocation>
        <location evidence="6">Cytoplasm</location>
    </subcellularLocation>
</comment>
<sequence length="203" mass="22750">MILYRIGEIIYKNGSNIIFESGGVGHSVIMPKHERVEVKSKVKLYLFDVKNDYYQATYAFKDFKERLLFIDLISLNGVGPKVAFNLLNQGWEKIAAMISSGDFEGITKTPYLNPKVARLAIAELSDKWSKMINKNKASEVITASNVVDEARSTLKTLGFKTNQIEQALGTIPLSNDVESVIQHAMYAMTGKQLENENSSYTTQ</sequence>
<dbReference type="HAMAP" id="MF_00031">
    <property type="entry name" value="DNA_HJ_migration_RuvA"/>
    <property type="match status" value="1"/>
</dbReference>
<reference evidence="8 9" key="1">
    <citation type="submission" date="2019-01" db="EMBL/GenBank/DDBJ databases">
        <authorList>
            <consortium name="Pathogen Informatics"/>
        </authorList>
    </citation>
    <scope>NUCLEOTIDE SEQUENCE [LARGE SCALE GENOMIC DNA]</scope>
    <source>
        <strain evidence="8 9">NCTC10122</strain>
    </source>
</reference>
<dbReference type="GO" id="GO:0009378">
    <property type="term" value="F:four-way junction helicase activity"/>
    <property type="evidence" value="ECO:0007669"/>
    <property type="project" value="InterPro"/>
</dbReference>
<dbReference type="InterPro" id="IPR000085">
    <property type="entry name" value="RuvA"/>
</dbReference>
<keyword evidence="8" id="KW-0378">Hydrolase</keyword>
<dbReference type="GO" id="GO:0005737">
    <property type="term" value="C:cytoplasm"/>
    <property type="evidence" value="ECO:0007669"/>
    <property type="project" value="UniProtKB-SubCell"/>
</dbReference>
<dbReference type="GO" id="GO:0005524">
    <property type="term" value="F:ATP binding"/>
    <property type="evidence" value="ECO:0007669"/>
    <property type="project" value="InterPro"/>
</dbReference>
<dbReference type="GO" id="GO:0048476">
    <property type="term" value="C:Holliday junction resolvase complex"/>
    <property type="evidence" value="ECO:0007669"/>
    <property type="project" value="UniProtKB-UniRule"/>
</dbReference>
<dbReference type="Pfam" id="PF07499">
    <property type="entry name" value="RuvA_C"/>
    <property type="match status" value="1"/>
</dbReference>
<protein>
    <recommendedName>
        <fullName evidence="6">Holliday junction branch migration complex subunit RuvA</fullName>
    </recommendedName>
</protein>
<dbReference type="GO" id="GO:0009379">
    <property type="term" value="C:Holliday junction helicase complex"/>
    <property type="evidence" value="ECO:0007669"/>
    <property type="project" value="InterPro"/>
</dbReference>
<evidence type="ECO:0000256" key="5">
    <source>
        <dbReference type="ARBA" id="ARBA00023204"/>
    </source>
</evidence>
<dbReference type="InterPro" id="IPR010994">
    <property type="entry name" value="RuvA_2-like"/>
</dbReference>
<dbReference type="Pfam" id="PF14520">
    <property type="entry name" value="HHH_5"/>
    <property type="match status" value="1"/>
</dbReference>
<gene>
    <name evidence="6 8" type="primary">ruvA</name>
    <name evidence="8" type="ORF">NCTC10122_00535</name>
</gene>
<accession>A0A449A9T3</accession>
<feature type="domain" description="Holliday junction DNA helicase RuvA C-terminal" evidence="7">
    <location>
        <begin position="145"/>
        <end position="182"/>
    </location>
</feature>
<comment type="caution">
    <text evidence="6">Lacks conserved residue(s) required for the propagation of feature annotation.</text>
</comment>
<evidence type="ECO:0000259" key="7">
    <source>
        <dbReference type="Pfam" id="PF07499"/>
    </source>
</evidence>
<keyword evidence="8" id="KW-0347">Helicase</keyword>
<keyword evidence="5 6" id="KW-0234">DNA repair</keyword>
<comment type="similarity">
    <text evidence="6">Belongs to the RuvA family.</text>
</comment>
<comment type="subunit">
    <text evidence="6">Homotetramer. Forms an RuvA(8)-RuvB(12)-Holliday junction (HJ) complex. HJ DNA is sandwiched between 2 RuvA tetramers; dsDNA enters through RuvA and exits via RuvB. An RuvB hexamer assembles on each DNA strand where it exits the tetramer. Each RuvB hexamer is contacted by two RuvA subunits (via domain III) on 2 adjacent RuvB subunits; this complex drives branch migration. In the full resolvosome a probable DNA-RuvA(4)-RuvB(12)-RuvC(2) complex forms which resolves the HJ.</text>
</comment>
<keyword evidence="4 6" id="KW-0233">DNA recombination</keyword>
<dbReference type="InterPro" id="IPR011114">
    <property type="entry name" value="RuvA_C"/>
</dbReference>
<dbReference type="Proteomes" id="UP000290942">
    <property type="component" value="Chromosome"/>
</dbReference>
<keyword evidence="8" id="KW-0067">ATP-binding</keyword>
<evidence type="ECO:0000256" key="1">
    <source>
        <dbReference type="ARBA" id="ARBA00022490"/>
    </source>
</evidence>
<dbReference type="SUPFAM" id="SSF47781">
    <property type="entry name" value="RuvA domain 2-like"/>
    <property type="match status" value="1"/>
</dbReference>
<dbReference type="Gene3D" id="1.10.150.20">
    <property type="entry name" value="5' to 3' exonuclease, C-terminal subdomain"/>
    <property type="match status" value="1"/>
</dbReference>
<proteinExistence type="inferred from homology"/>
<dbReference type="RefSeq" id="WP_129687798.1">
    <property type="nucleotide sequence ID" value="NZ_LR214970.1"/>
</dbReference>
<dbReference type="EMBL" id="LR214970">
    <property type="protein sequence ID" value="VEU60942.1"/>
    <property type="molecule type" value="Genomic_DNA"/>
</dbReference>
<comment type="function">
    <text evidence="6">The RuvA-RuvB-RuvC complex processes Holliday junction (HJ) DNA during genetic recombination and DNA repair, while the RuvA-RuvB complex plays an important role in the rescue of blocked DNA replication forks via replication fork reversal (RFR). RuvA specifically binds to HJ cruciform DNA, conferring on it an open structure. The RuvB hexamer acts as an ATP-dependent pump, pulling dsDNA into and through the RuvAB complex. HJ branch migration allows RuvC to scan DNA until it finds its consensus sequence, where it cleaves and resolves the cruciform DNA.</text>
</comment>
<dbReference type="GO" id="GO:0016787">
    <property type="term" value="F:hydrolase activity"/>
    <property type="evidence" value="ECO:0007669"/>
    <property type="project" value="UniProtKB-KW"/>
</dbReference>
<keyword evidence="2 6" id="KW-0227">DNA damage</keyword>
<feature type="region of interest" description="Domain III" evidence="6">
    <location>
        <begin position="142"/>
        <end position="203"/>
    </location>
</feature>
<dbReference type="GO" id="GO:0006281">
    <property type="term" value="P:DNA repair"/>
    <property type="evidence" value="ECO:0007669"/>
    <property type="project" value="UniProtKB-UniRule"/>
</dbReference>
<dbReference type="NCBIfam" id="TIGR00084">
    <property type="entry name" value="ruvA"/>
    <property type="match status" value="1"/>
</dbReference>
<evidence type="ECO:0000313" key="9">
    <source>
        <dbReference type="Proteomes" id="UP000290942"/>
    </source>
</evidence>
<keyword evidence="1 6" id="KW-0963">Cytoplasm</keyword>
<dbReference type="GO" id="GO:0006310">
    <property type="term" value="P:DNA recombination"/>
    <property type="evidence" value="ECO:0007669"/>
    <property type="project" value="UniProtKB-UniRule"/>
</dbReference>
<evidence type="ECO:0000256" key="4">
    <source>
        <dbReference type="ARBA" id="ARBA00023172"/>
    </source>
</evidence>
<evidence type="ECO:0000256" key="6">
    <source>
        <dbReference type="HAMAP-Rule" id="MF_00031"/>
    </source>
</evidence>
<evidence type="ECO:0000256" key="3">
    <source>
        <dbReference type="ARBA" id="ARBA00023125"/>
    </source>
</evidence>
<dbReference type="CDD" id="cd14332">
    <property type="entry name" value="UBA_RuvA_C"/>
    <property type="match status" value="1"/>
</dbReference>
<comment type="domain">
    <text evidence="6">Has three domains with a flexible linker between the domains II and III and assumes an 'L' shape. Domain III is highly mobile and contacts RuvB.</text>
</comment>
<dbReference type="AlphaFoldDB" id="A0A449A9T3"/>
<keyword evidence="8" id="KW-0547">Nucleotide-binding</keyword>